<dbReference type="PANTHER" id="PTHR30469:SF15">
    <property type="entry name" value="HLYD FAMILY OF SECRETION PROTEINS"/>
    <property type="match status" value="1"/>
</dbReference>
<evidence type="ECO:0000313" key="2">
    <source>
        <dbReference type="EMBL" id="UOB18683.1"/>
    </source>
</evidence>
<dbReference type="EMBL" id="CP094358">
    <property type="protein sequence ID" value="UOB18683.1"/>
    <property type="molecule type" value="Genomic_DNA"/>
</dbReference>
<dbReference type="GO" id="GO:1990281">
    <property type="term" value="C:efflux pump complex"/>
    <property type="evidence" value="ECO:0007669"/>
    <property type="project" value="TreeGrafter"/>
</dbReference>
<feature type="domain" description="Multidrug resistance protein MdtA-like barrel-sandwich hybrid" evidence="1">
    <location>
        <begin position="68"/>
        <end position="214"/>
    </location>
</feature>
<dbReference type="KEGG" id="fbm:MQE35_05180"/>
<dbReference type="InterPro" id="IPR058625">
    <property type="entry name" value="MdtA-like_BSH"/>
</dbReference>
<evidence type="ECO:0000313" key="3">
    <source>
        <dbReference type="Proteomes" id="UP000831290"/>
    </source>
</evidence>
<dbReference type="Gene3D" id="1.10.287.470">
    <property type="entry name" value="Helix hairpin bin"/>
    <property type="match status" value="1"/>
</dbReference>
<keyword evidence="3" id="KW-1185">Reference proteome</keyword>
<name>A0A9E7D2Y7_9FLAO</name>
<dbReference type="AlphaFoldDB" id="A0A9E7D2Y7"/>
<dbReference type="Proteomes" id="UP000831290">
    <property type="component" value="Chromosome"/>
</dbReference>
<dbReference type="SUPFAM" id="SSF111369">
    <property type="entry name" value="HlyD-like secretion proteins"/>
    <property type="match status" value="1"/>
</dbReference>
<sequence length="375" mass="42095">MRNVILSVLGGALILGSIFLGKYIIDSKKKPQVVIPKLVKTVFVDTVNNGNVAIVIETNGNLTAKNRIELYSEVQGIFRRGSKPFKPGQNFSKGQTLLRIDASEYYASVQSQKSNLYNLIAATMPDLRLDFPDIYNKWQTYLNNFDINKTTPQLPEMSSEKERFFITGRNIISTYYTVKNLEQRLSKYTLSAPFSGVLTEALVTEGTLIRNGQKLGEFIDPSVYEMEVTVNKSYGTFLKVGEEVELKNLDNTQVWKGKIIRINGSVNQQTQTVSAFIEVKSDDLKEGTYLEAFLKARNEPESFEISRKLLLDNNEIFVVKDSILDIIPVKPVFFSDNTAVVKGIPNGTVILSRPVPGSYAGMLVKIYNENRTANN</sequence>
<dbReference type="Pfam" id="PF25917">
    <property type="entry name" value="BSH_RND"/>
    <property type="match status" value="1"/>
</dbReference>
<gene>
    <name evidence="2" type="ORF">MQE35_05180</name>
</gene>
<reference evidence="2" key="1">
    <citation type="submission" date="2022-03" db="EMBL/GenBank/DDBJ databases">
        <title>Description of Abyssus ytuae gen. nov., sp. nov., a novel member of the family Flavobacteriaceae isolated from the sediment of Mariana Trench.</title>
        <authorList>
            <person name="Zhang J."/>
            <person name="Xu X."/>
        </authorList>
    </citation>
    <scope>NUCLEOTIDE SEQUENCE</scope>
    <source>
        <strain evidence="2">MT3330</strain>
    </source>
</reference>
<accession>A0A9E7D2Y7</accession>
<dbReference type="PANTHER" id="PTHR30469">
    <property type="entry name" value="MULTIDRUG RESISTANCE PROTEIN MDTA"/>
    <property type="match status" value="1"/>
</dbReference>
<dbReference type="RefSeq" id="WP_255845300.1">
    <property type="nucleotide sequence ID" value="NZ_CP094358.1"/>
</dbReference>
<protein>
    <submittedName>
        <fullName evidence="2">Efflux RND transporter periplasmic adaptor subunit</fullName>
    </submittedName>
</protein>
<dbReference type="Gene3D" id="2.40.30.170">
    <property type="match status" value="1"/>
</dbReference>
<proteinExistence type="predicted"/>
<organism evidence="2 3">
    <name type="scientific">Abyssalbus ytuae</name>
    <dbReference type="NCBI Taxonomy" id="2926907"/>
    <lineage>
        <taxon>Bacteria</taxon>
        <taxon>Pseudomonadati</taxon>
        <taxon>Bacteroidota</taxon>
        <taxon>Flavobacteriia</taxon>
        <taxon>Flavobacteriales</taxon>
        <taxon>Flavobacteriaceae</taxon>
        <taxon>Abyssalbus</taxon>
    </lineage>
</organism>
<dbReference type="GO" id="GO:0015562">
    <property type="term" value="F:efflux transmembrane transporter activity"/>
    <property type="evidence" value="ECO:0007669"/>
    <property type="project" value="TreeGrafter"/>
</dbReference>
<dbReference type="Gene3D" id="2.40.50.100">
    <property type="match status" value="1"/>
</dbReference>
<evidence type="ECO:0000259" key="1">
    <source>
        <dbReference type="Pfam" id="PF25917"/>
    </source>
</evidence>